<name>A0A1M5KPV9_9BACI</name>
<evidence type="ECO:0000256" key="4">
    <source>
        <dbReference type="ARBA" id="ARBA00022989"/>
    </source>
</evidence>
<feature type="transmembrane region" description="Helical" evidence="6">
    <location>
        <begin position="112"/>
        <end position="130"/>
    </location>
</feature>
<keyword evidence="5 6" id="KW-0472">Membrane</keyword>
<organism evidence="8 9">
    <name type="scientific">Ornithinibacillus halophilus</name>
    <dbReference type="NCBI Taxonomy" id="930117"/>
    <lineage>
        <taxon>Bacteria</taxon>
        <taxon>Bacillati</taxon>
        <taxon>Bacillota</taxon>
        <taxon>Bacilli</taxon>
        <taxon>Bacillales</taxon>
        <taxon>Bacillaceae</taxon>
        <taxon>Ornithinibacillus</taxon>
    </lineage>
</organism>
<accession>A0A1M5KPV9</accession>
<keyword evidence="3 6" id="KW-0812">Transmembrane</keyword>
<proteinExistence type="predicted"/>
<evidence type="ECO:0000313" key="8">
    <source>
        <dbReference type="EMBL" id="SHG54765.1"/>
    </source>
</evidence>
<dbReference type="Pfam" id="PF10035">
    <property type="entry name" value="DUF2179"/>
    <property type="match status" value="1"/>
</dbReference>
<dbReference type="EMBL" id="FQVW01000040">
    <property type="protein sequence ID" value="SHG54765.1"/>
    <property type="molecule type" value="Genomic_DNA"/>
</dbReference>
<keyword evidence="2" id="KW-1003">Cell membrane</keyword>
<dbReference type="CDD" id="cd16380">
    <property type="entry name" value="YitT_C"/>
    <property type="match status" value="1"/>
</dbReference>
<dbReference type="RefSeq" id="WP_072891453.1">
    <property type="nucleotide sequence ID" value="NZ_FQVW01000040.1"/>
</dbReference>
<evidence type="ECO:0000259" key="7">
    <source>
        <dbReference type="Pfam" id="PF10035"/>
    </source>
</evidence>
<dbReference type="PANTHER" id="PTHR33545">
    <property type="entry name" value="UPF0750 MEMBRANE PROTEIN YITT-RELATED"/>
    <property type="match status" value="1"/>
</dbReference>
<dbReference type="InterPro" id="IPR003740">
    <property type="entry name" value="YitT"/>
</dbReference>
<evidence type="ECO:0000256" key="2">
    <source>
        <dbReference type="ARBA" id="ARBA00022475"/>
    </source>
</evidence>
<feature type="transmembrane region" description="Helical" evidence="6">
    <location>
        <begin position="164"/>
        <end position="188"/>
    </location>
</feature>
<feature type="domain" description="DUF2179" evidence="7">
    <location>
        <begin position="225"/>
        <end position="279"/>
    </location>
</feature>
<dbReference type="PANTHER" id="PTHR33545:SF9">
    <property type="entry name" value="UPF0750 MEMBRANE PROTEIN YITE"/>
    <property type="match status" value="1"/>
</dbReference>
<sequence>MNKITRNINKTLLEYIYIILGATLVALSYNIFLLPSKLAAGGISGISTILFELYELSPALTQTVINLPIFIIGWLALGRDFSGKTLVGTFWVPFVIWLSSEIPSSFTISNPLLGAIYGGIILGIGLGVVYKGNGSTGGTAAIAQIVKKFTGLSSGYSQLIVDGIVVISSIIVFNLELTLFALITIYISSKTIDIVQLRTASSKLILIITEEEEKIETLIREKIDRGLTKVRSVGGYTNRGKTMILCVAEQQEAVRLKKELLEEEPTSFVVFLNASEILGRGFTLDKYYGQKF</sequence>
<dbReference type="GO" id="GO:0005886">
    <property type="term" value="C:plasma membrane"/>
    <property type="evidence" value="ECO:0007669"/>
    <property type="project" value="UniProtKB-SubCell"/>
</dbReference>
<keyword evidence="4 6" id="KW-1133">Transmembrane helix</keyword>
<evidence type="ECO:0000256" key="3">
    <source>
        <dbReference type="ARBA" id="ARBA00022692"/>
    </source>
</evidence>
<evidence type="ECO:0000256" key="5">
    <source>
        <dbReference type="ARBA" id="ARBA00023136"/>
    </source>
</evidence>
<gene>
    <name evidence="8" type="ORF">SAMN05216225_104019</name>
</gene>
<reference evidence="8 9" key="1">
    <citation type="submission" date="2016-11" db="EMBL/GenBank/DDBJ databases">
        <authorList>
            <person name="Jaros S."/>
            <person name="Januszkiewicz K."/>
            <person name="Wedrychowicz H."/>
        </authorList>
    </citation>
    <scope>NUCLEOTIDE SEQUENCE [LARGE SCALE GENOMIC DNA]</scope>
    <source>
        <strain evidence="8 9">IBRC-M 10683</strain>
    </source>
</reference>
<feature type="transmembrane region" description="Helical" evidence="6">
    <location>
        <begin position="59"/>
        <end position="77"/>
    </location>
</feature>
<dbReference type="InterPro" id="IPR019264">
    <property type="entry name" value="DUF2179"/>
</dbReference>
<dbReference type="InterPro" id="IPR051461">
    <property type="entry name" value="UPF0750_membrane"/>
</dbReference>
<dbReference type="Proteomes" id="UP000183988">
    <property type="component" value="Unassembled WGS sequence"/>
</dbReference>
<dbReference type="AlphaFoldDB" id="A0A1M5KPV9"/>
<dbReference type="Pfam" id="PF02588">
    <property type="entry name" value="YitT_membrane"/>
    <property type="match status" value="1"/>
</dbReference>
<dbReference type="InterPro" id="IPR015867">
    <property type="entry name" value="N-reg_PII/ATP_PRibTrfase_C"/>
</dbReference>
<dbReference type="PIRSF" id="PIRSF006483">
    <property type="entry name" value="Membrane_protein_YitT"/>
    <property type="match status" value="1"/>
</dbReference>
<comment type="subcellular location">
    <subcellularLocation>
        <location evidence="1">Cell membrane</location>
        <topology evidence="1">Multi-pass membrane protein</topology>
    </subcellularLocation>
</comment>
<evidence type="ECO:0000256" key="6">
    <source>
        <dbReference type="SAM" id="Phobius"/>
    </source>
</evidence>
<dbReference type="OrthoDB" id="1758221at2"/>
<dbReference type="Gene3D" id="3.30.70.120">
    <property type="match status" value="1"/>
</dbReference>
<evidence type="ECO:0000256" key="1">
    <source>
        <dbReference type="ARBA" id="ARBA00004651"/>
    </source>
</evidence>
<feature type="transmembrane region" description="Helical" evidence="6">
    <location>
        <begin position="12"/>
        <end position="32"/>
    </location>
</feature>
<evidence type="ECO:0000313" key="9">
    <source>
        <dbReference type="Proteomes" id="UP000183988"/>
    </source>
</evidence>
<keyword evidence="9" id="KW-1185">Reference proteome</keyword>
<protein>
    <submittedName>
        <fullName evidence="8">Uncharacterized membrane-anchored protein YitT, contains DUF161 and DUF2179 domains</fullName>
    </submittedName>
</protein>